<keyword evidence="2" id="KW-0285">Flavoprotein</keyword>
<dbReference type="InterPro" id="IPR050562">
    <property type="entry name" value="FAD_mOase_fung"/>
</dbReference>
<proteinExistence type="inferred from homology"/>
<organism evidence="6 7">
    <name type="scientific">Linnemannia gamsii</name>
    <dbReference type="NCBI Taxonomy" id="64522"/>
    <lineage>
        <taxon>Eukaryota</taxon>
        <taxon>Fungi</taxon>
        <taxon>Fungi incertae sedis</taxon>
        <taxon>Mucoromycota</taxon>
        <taxon>Mortierellomycotina</taxon>
        <taxon>Mortierellomycetes</taxon>
        <taxon>Mortierellales</taxon>
        <taxon>Mortierellaceae</taxon>
        <taxon>Linnemannia</taxon>
    </lineage>
</organism>
<dbReference type="InterPro" id="IPR036188">
    <property type="entry name" value="FAD/NAD-bd_sf"/>
</dbReference>
<sequence length="404" mass="44445">MTYSTITNEIPSGATSGDPGRPKVLIVGAGLAGLTLGMILQQSDIPYEIFESAPAIKPVGAAMVFGPTLAPMFKQCGIYDEFVALGKKNESINVLNSKGGKEYSVDFTDGKEMFGEDGYILTRPIIYDLIYRQIPKDRIHLGKKILATDQDSHCVTIKCSDGLDYKGDILVGAQGTIAWGVIEYLPAEATREDQDYRRADWGPEAALAFCEKVRDLPVKSGGNKIMTIGDLIDVTPKEQINKVRLEEKIFETWHYGRTVLIGDACHKFTPAGGVGATNAMHDAVVLANWIHALPNNASAKEINHAFQAYQSERMPWVQEAFKQSRAFQVTNSKGYLGKMIRFGAKHMPTWMQRRAAISMNINRPQVRFLSRADDTGSVKPAPQISLDARIPLPSQETHDSALAI</sequence>
<evidence type="ECO:0000256" key="1">
    <source>
        <dbReference type="ARBA" id="ARBA00007992"/>
    </source>
</evidence>
<feature type="domain" description="FAD-binding" evidence="5">
    <location>
        <begin position="236"/>
        <end position="323"/>
    </location>
</feature>
<keyword evidence="3" id="KW-0274">FAD</keyword>
<dbReference type="Pfam" id="PF01494">
    <property type="entry name" value="FAD_binding_3"/>
    <property type="match status" value="2"/>
</dbReference>
<dbReference type="Gene3D" id="3.50.50.60">
    <property type="entry name" value="FAD/NAD(P)-binding domain"/>
    <property type="match status" value="2"/>
</dbReference>
<gene>
    <name evidence="6" type="ORF">BGZ96_004330</name>
</gene>
<name>A0ABQ7JI98_9FUNG</name>
<dbReference type="InterPro" id="IPR002938">
    <property type="entry name" value="FAD-bd"/>
</dbReference>
<dbReference type="EMBL" id="JAAAIM010002029">
    <property type="protein sequence ID" value="KAG0274425.1"/>
    <property type="molecule type" value="Genomic_DNA"/>
</dbReference>
<accession>A0ABQ7JI98</accession>
<evidence type="ECO:0000256" key="4">
    <source>
        <dbReference type="ARBA" id="ARBA00023002"/>
    </source>
</evidence>
<dbReference type="Proteomes" id="UP001194696">
    <property type="component" value="Unassembled WGS sequence"/>
</dbReference>
<feature type="domain" description="FAD-binding" evidence="5">
    <location>
        <begin position="23"/>
        <end position="99"/>
    </location>
</feature>
<evidence type="ECO:0000313" key="7">
    <source>
        <dbReference type="Proteomes" id="UP001194696"/>
    </source>
</evidence>
<comment type="caution">
    <text evidence="6">The sequence shown here is derived from an EMBL/GenBank/DDBJ whole genome shotgun (WGS) entry which is preliminary data.</text>
</comment>
<dbReference type="PANTHER" id="PTHR47356:SF2">
    <property type="entry name" value="FAD-BINDING DOMAIN-CONTAINING PROTEIN-RELATED"/>
    <property type="match status" value="1"/>
</dbReference>
<keyword evidence="4" id="KW-0560">Oxidoreductase</keyword>
<protein>
    <recommendedName>
        <fullName evidence="5">FAD-binding domain-containing protein</fullName>
    </recommendedName>
</protein>
<comment type="similarity">
    <text evidence="1">Belongs to the paxM FAD-dependent monooxygenase family.</text>
</comment>
<evidence type="ECO:0000256" key="3">
    <source>
        <dbReference type="ARBA" id="ARBA00022827"/>
    </source>
</evidence>
<dbReference type="SUPFAM" id="SSF51905">
    <property type="entry name" value="FAD/NAD(P)-binding domain"/>
    <property type="match status" value="1"/>
</dbReference>
<evidence type="ECO:0000313" key="6">
    <source>
        <dbReference type="EMBL" id="KAG0274425.1"/>
    </source>
</evidence>
<keyword evidence="7" id="KW-1185">Reference proteome</keyword>
<reference evidence="6 7" key="1">
    <citation type="journal article" date="2020" name="Fungal Divers.">
        <title>Resolving the Mortierellaceae phylogeny through synthesis of multi-gene phylogenetics and phylogenomics.</title>
        <authorList>
            <person name="Vandepol N."/>
            <person name="Liber J."/>
            <person name="Desiro A."/>
            <person name="Na H."/>
            <person name="Kennedy M."/>
            <person name="Barry K."/>
            <person name="Grigoriev I.V."/>
            <person name="Miller A.N."/>
            <person name="O'Donnell K."/>
            <person name="Stajich J.E."/>
            <person name="Bonito G."/>
        </authorList>
    </citation>
    <scope>NUCLEOTIDE SEQUENCE [LARGE SCALE GENOMIC DNA]</scope>
    <source>
        <strain evidence="6 7">AD045</strain>
    </source>
</reference>
<dbReference type="PANTHER" id="PTHR47356">
    <property type="entry name" value="FAD-DEPENDENT MONOOXYGENASE ASQG-RELATED"/>
    <property type="match status" value="1"/>
</dbReference>
<evidence type="ECO:0000259" key="5">
    <source>
        <dbReference type="Pfam" id="PF01494"/>
    </source>
</evidence>
<evidence type="ECO:0000256" key="2">
    <source>
        <dbReference type="ARBA" id="ARBA00022630"/>
    </source>
</evidence>
<dbReference type="PRINTS" id="PR00420">
    <property type="entry name" value="RNGMNOXGNASE"/>
</dbReference>